<reference evidence="1" key="1">
    <citation type="submission" date="2023-07" db="EMBL/GenBank/DDBJ databases">
        <authorList>
            <consortium name="CYATHOMIX"/>
        </authorList>
    </citation>
    <scope>NUCLEOTIDE SEQUENCE</scope>
    <source>
        <strain evidence="1">N/A</strain>
    </source>
</reference>
<comment type="caution">
    <text evidence="1">The sequence shown here is derived from an EMBL/GenBank/DDBJ whole genome shotgun (WGS) entry which is preliminary data.</text>
</comment>
<dbReference type="EMBL" id="CATQJL010000305">
    <property type="protein sequence ID" value="CAJ0602796.1"/>
    <property type="molecule type" value="Genomic_DNA"/>
</dbReference>
<evidence type="ECO:0000313" key="2">
    <source>
        <dbReference type="Proteomes" id="UP001176961"/>
    </source>
</evidence>
<protein>
    <submittedName>
        <fullName evidence="1">Uncharacterized protein</fullName>
    </submittedName>
</protein>
<organism evidence="1 2">
    <name type="scientific">Cylicocyclus nassatus</name>
    <name type="common">Nematode worm</name>
    <dbReference type="NCBI Taxonomy" id="53992"/>
    <lineage>
        <taxon>Eukaryota</taxon>
        <taxon>Metazoa</taxon>
        <taxon>Ecdysozoa</taxon>
        <taxon>Nematoda</taxon>
        <taxon>Chromadorea</taxon>
        <taxon>Rhabditida</taxon>
        <taxon>Rhabditina</taxon>
        <taxon>Rhabditomorpha</taxon>
        <taxon>Strongyloidea</taxon>
        <taxon>Strongylidae</taxon>
        <taxon>Cylicocyclus</taxon>
    </lineage>
</organism>
<gene>
    <name evidence="1" type="ORF">CYNAS_LOCUS14779</name>
</gene>
<dbReference type="Proteomes" id="UP001176961">
    <property type="component" value="Unassembled WGS sequence"/>
</dbReference>
<accession>A0AA36M8X0</accession>
<proteinExistence type="predicted"/>
<name>A0AA36M8X0_CYLNA</name>
<sequence>MSRSLCLLLALISLADSFYLGNYYVGALPYRFMDSPYENRLALGQWRGGRDYTASDNALQKDKKDSLPMKRFKPCYYSPIQCLIKRR</sequence>
<keyword evidence="2" id="KW-1185">Reference proteome</keyword>
<evidence type="ECO:0000313" key="1">
    <source>
        <dbReference type="EMBL" id="CAJ0602796.1"/>
    </source>
</evidence>
<dbReference type="AlphaFoldDB" id="A0AA36M8X0"/>